<dbReference type="AlphaFoldDB" id="A0A8J2M8D0"/>
<evidence type="ECO:0000313" key="2">
    <source>
        <dbReference type="Proteomes" id="UP000746747"/>
    </source>
</evidence>
<protein>
    <submittedName>
        <fullName evidence="1">Uncharacterized protein</fullName>
    </submittedName>
</protein>
<sequence>MLSSGFWFCDDSGPFEDEVKLYLICDLLLPVKADAYLKNISNEELVVRMAATQKELELHPTIAYRRNESLMNWGKRRYGTRKHENLVKGWPEEWEMDRDVETSFATSEK</sequence>
<name>A0A8J2M8D0_9BILA</name>
<accession>A0A8J2M8D0</accession>
<evidence type="ECO:0000313" key="1">
    <source>
        <dbReference type="EMBL" id="CAG9536963.1"/>
    </source>
</evidence>
<dbReference type="Proteomes" id="UP000746747">
    <property type="component" value="Unassembled WGS sequence"/>
</dbReference>
<gene>
    <name evidence="1" type="ORF">CJOHNSTONI_LOCUS6833</name>
</gene>
<keyword evidence="2" id="KW-1185">Reference proteome</keyword>
<proteinExistence type="predicted"/>
<comment type="caution">
    <text evidence="1">The sequence shown here is derived from an EMBL/GenBank/DDBJ whole genome shotgun (WGS) entry which is preliminary data.</text>
</comment>
<dbReference type="EMBL" id="CAKAEH010001503">
    <property type="protein sequence ID" value="CAG9536963.1"/>
    <property type="molecule type" value="Genomic_DNA"/>
</dbReference>
<reference evidence="1" key="1">
    <citation type="submission" date="2021-09" db="EMBL/GenBank/DDBJ databases">
        <authorList>
            <consortium name="Pathogen Informatics"/>
        </authorList>
    </citation>
    <scope>NUCLEOTIDE SEQUENCE</scope>
</reference>
<organism evidence="1 2">
    <name type="scientific">Cercopithifilaria johnstoni</name>
    <dbReference type="NCBI Taxonomy" id="2874296"/>
    <lineage>
        <taxon>Eukaryota</taxon>
        <taxon>Metazoa</taxon>
        <taxon>Ecdysozoa</taxon>
        <taxon>Nematoda</taxon>
        <taxon>Chromadorea</taxon>
        <taxon>Rhabditida</taxon>
        <taxon>Spirurina</taxon>
        <taxon>Spiruromorpha</taxon>
        <taxon>Filarioidea</taxon>
        <taxon>Onchocercidae</taxon>
        <taxon>Cercopithifilaria</taxon>
    </lineage>
</organism>